<dbReference type="EMBL" id="SMGK01000001">
    <property type="protein sequence ID" value="TCK75420.1"/>
    <property type="molecule type" value="Genomic_DNA"/>
</dbReference>
<dbReference type="InterPro" id="IPR005025">
    <property type="entry name" value="FMN_Rdtase-like_dom"/>
</dbReference>
<dbReference type="GO" id="GO:0016020">
    <property type="term" value="C:membrane"/>
    <property type="evidence" value="ECO:0007669"/>
    <property type="project" value="TreeGrafter"/>
</dbReference>
<dbReference type="GO" id="GO:0003955">
    <property type="term" value="F:NAD(P)H dehydrogenase (quinone) activity"/>
    <property type="evidence" value="ECO:0007669"/>
    <property type="project" value="InterPro"/>
</dbReference>
<dbReference type="PANTHER" id="PTHR30546">
    <property type="entry name" value="FLAVODOXIN-RELATED PROTEIN WRBA-RELATED"/>
    <property type="match status" value="1"/>
</dbReference>
<comment type="caution">
    <text evidence="3">The sequence shown here is derived from an EMBL/GenBank/DDBJ whole genome shotgun (WGS) entry which is preliminary data.</text>
</comment>
<protein>
    <submittedName>
        <fullName evidence="3">NAD(P)H dehydrogenase (Quinone)</fullName>
    </submittedName>
</protein>
<dbReference type="PANTHER" id="PTHR30546:SF23">
    <property type="entry name" value="FLAVOPROTEIN-LIKE PROTEIN YCP4-RELATED"/>
    <property type="match status" value="1"/>
</dbReference>
<dbReference type="RefSeq" id="WP_131991170.1">
    <property type="nucleotide sequence ID" value="NZ_SMGK01000001.1"/>
</dbReference>
<dbReference type="Gene3D" id="3.40.50.360">
    <property type="match status" value="1"/>
</dbReference>
<organism evidence="3 4">
    <name type="scientific">Acidipila rosea</name>
    <dbReference type="NCBI Taxonomy" id="768535"/>
    <lineage>
        <taxon>Bacteria</taxon>
        <taxon>Pseudomonadati</taxon>
        <taxon>Acidobacteriota</taxon>
        <taxon>Terriglobia</taxon>
        <taxon>Terriglobales</taxon>
        <taxon>Acidobacteriaceae</taxon>
        <taxon>Acidipila</taxon>
    </lineage>
</organism>
<evidence type="ECO:0000313" key="3">
    <source>
        <dbReference type="EMBL" id="TCK75420.1"/>
    </source>
</evidence>
<dbReference type="Pfam" id="PF03358">
    <property type="entry name" value="FMN_red"/>
    <property type="match status" value="1"/>
</dbReference>
<dbReference type="InterPro" id="IPR029039">
    <property type="entry name" value="Flavoprotein-like_sf"/>
</dbReference>
<evidence type="ECO:0000256" key="1">
    <source>
        <dbReference type="ARBA" id="ARBA00006961"/>
    </source>
</evidence>
<reference evidence="3 4" key="1">
    <citation type="submission" date="2019-03" db="EMBL/GenBank/DDBJ databases">
        <title>Genomic Encyclopedia of Type Strains, Phase IV (KMG-IV): sequencing the most valuable type-strain genomes for metagenomic binning, comparative biology and taxonomic classification.</title>
        <authorList>
            <person name="Goeker M."/>
        </authorList>
    </citation>
    <scope>NUCLEOTIDE SEQUENCE [LARGE SCALE GENOMIC DNA]</scope>
    <source>
        <strain evidence="3 4">DSM 103428</strain>
    </source>
</reference>
<comment type="similarity">
    <text evidence="1">Belongs to the WrbA family.</text>
</comment>
<accession>A0A4R1LD46</accession>
<dbReference type="FunFam" id="3.40.50.360:FF:000001">
    <property type="entry name" value="NAD(P)H dehydrogenase (Quinone) FQR1-like"/>
    <property type="match status" value="1"/>
</dbReference>
<dbReference type="NCBIfam" id="TIGR01755">
    <property type="entry name" value="flav_wrbA"/>
    <property type="match status" value="1"/>
</dbReference>
<dbReference type="GO" id="GO:0010181">
    <property type="term" value="F:FMN binding"/>
    <property type="evidence" value="ECO:0007669"/>
    <property type="project" value="InterPro"/>
</dbReference>
<evidence type="ECO:0000259" key="2">
    <source>
        <dbReference type="PROSITE" id="PS50902"/>
    </source>
</evidence>
<dbReference type="PROSITE" id="PS50902">
    <property type="entry name" value="FLAVODOXIN_LIKE"/>
    <property type="match status" value="1"/>
</dbReference>
<dbReference type="InterPro" id="IPR008254">
    <property type="entry name" value="Flavodoxin/NO_synth"/>
</dbReference>
<dbReference type="InterPro" id="IPR010089">
    <property type="entry name" value="Flavoprotein_WrbA-like"/>
</dbReference>
<dbReference type="AlphaFoldDB" id="A0A4R1LD46"/>
<dbReference type="Proteomes" id="UP000295210">
    <property type="component" value="Unassembled WGS sequence"/>
</dbReference>
<dbReference type="NCBIfam" id="NF002999">
    <property type="entry name" value="PRK03767.1"/>
    <property type="match status" value="1"/>
</dbReference>
<feature type="domain" description="Flavodoxin-like" evidence="2">
    <location>
        <begin position="3"/>
        <end position="197"/>
    </location>
</feature>
<dbReference type="SUPFAM" id="SSF52218">
    <property type="entry name" value="Flavoproteins"/>
    <property type="match status" value="1"/>
</dbReference>
<name>A0A4R1LD46_9BACT</name>
<dbReference type="OrthoDB" id="9801479at2"/>
<proteinExistence type="inferred from homology"/>
<evidence type="ECO:0000313" key="4">
    <source>
        <dbReference type="Proteomes" id="UP000295210"/>
    </source>
</evidence>
<sequence length="207" mass="22657">MKILVVYHSLYGHMRQLANAVAEGVKEVNGVELVLRRVREFPEYVQHIEQEKGYAWQVYQDQQSIPECTVDDLREADGVLFGSPTRYGNMTAQMKALIDGTAQLWLKGEMEGKPAGVFTSTASTHGGQETTLLTMMVPLIHLGMVIVGVPYSTAGMIHTENRGGTPYGASTIAGAQGELQPKPEDLFIARVQGKRVAEAAVKLRGKQ</sequence>
<keyword evidence="4" id="KW-1185">Reference proteome</keyword>
<gene>
    <name evidence="3" type="ORF">C7378_0403</name>
</gene>